<feature type="transmembrane region" description="Helical" evidence="16">
    <location>
        <begin position="105"/>
        <end position="122"/>
    </location>
</feature>
<dbReference type="Proteomes" id="UP000020529">
    <property type="component" value="Unassembled WGS sequence"/>
</dbReference>
<keyword evidence="10" id="KW-0443">Lipid metabolism</keyword>
<comment type="subcellular location">
    <subcellularLocation>
        <location evidence="2">Endomembrane system</location>
        <topology evidence="2">Multi-pass membrane protein</topology>
    </subcellularLocation>
</comment>
<dbReference type="InterPro" id="IPR004533">
    <property type="entry name" value="CDP-diaglyc--ser_O-PTrfase"/>
</dbReference>
<name>A0A015STV9_BACFG</name>
<comment type="caution">
    <text evidence="17">The sequence shown here is derived from an EMBL/GenBank/DDBJ whole genome shotgun (WGS) entry which is preliminary data.</text>
</comment>
<evidence type="ECO:0000256" key="15">
    <source>
        <dbReference type="RuleBase" id="RU003750"/>
    </source>
</evidence>
<dbReference type="InterPro" id="IPR050324">
    <property type="entry name" value="CDP-alcohol_PTase-I"/>
</dbReference>
<dbReference type="Pfam" id="PF01066">
    <property type="entry name" value="CDP-OH_P_transf"/>
    <property type="match status" value="1"/>
</dbReference>
<feature type="transmembrane region" description="Helical" evidence="16">
    <location>
        <begin position="35"/>
        <end position="57"/>
    </location>
</feature>
<feature type="transmembrane region" description="Helical" evidence="16">
    <location>
        <begin position="200"/>
        <end position="227"/>
    </location>
</feature>
<evidence type="ECO:0000313" key="18">
    <source>
        <dbReference type="Proteomes" id="UP000020529"/>
    </source>
</evidence>
<keyword evidence="8 16" id="KW-0812">Transmembrane</keyword>
<dbReference type="GeneID" id="60368058"/>
<reference evidence="17 18" key="1">
    <citation type="submission" date="2014-02" db="EMBL/GenBank/DDBJ databases">
        <authorList>
            <person name="Sears C."/>
            <person name="Carroll K."/>
            <person name="Sack B.R."/>
            <person name="Qadri F."/>
            <person name="Myers L.L."/>
            <person name="Chung G.-T."/>
            <person name="Escheverria P."/>
            <person name="Fraser C.M."/>
            <person name="Sadzewicz L."/>
            <person name="Shefchek K.A."/>
            <person name="Tallon L."/>
            <person name="Das S.P."/>
            <person name="Daugherty S."/>
            <person name="Mongodin E.F."/>
        </authorList>
    </citation>
    <scope>NUCLEOTIDE SEQUENCE [LARGE SCALE GENOMIC DNA]</scope>
    <source>
        <strain evidence="18">3988T(B)14</strain>
    </source>
</reference>
<dbReference type="PROSITE" id="PS51257">
    <property type="entry name" value="PROKAR_LIPOPROTEIN"/>
    <property type="match status" value="1"/>
</dbReference>
<keyword evidence="13" id="KW-1208">Phospholipid metabolism</keyword>
<dbReference type="InterPro" id="IPR000462">
    <property type="entry name" value="CDP-OH_P_trans"/>
</dbReference>
<evidence type="ECO:0000256" key="14">
    <source>
        <dbReference type="ARBA" id="ARBA00032361"/>
    </source>
</evidence>
<comment type="similarity">
    <text evidence="3 15">Belongs to the CDP-alcohol phosphatidyltransferase class-I family.</text>
</comment>
<evidence type="ECO:0000256" key="12">
    <source>
        <dbReference type="ARBA" id="ARBA00023209"/>
    </source>
</evidence>
<dbReference type="PROSITE" id="PS00379">
    <property type="entry name" value="CDP_ALCOHOL_P_TRANSF"/>
    <property type="match status" value="1"/>
</dbReference>
<evidence type="ECO:0000256" key="8">
    <source>
        <dbReference type="ARBA" id="ARBA00022692"/>
    </source>
</evidence>
<dbReference type="GO" id="GO:0016020">
    <property type="term" value="C:membrane"/>
    <property type="evidence" value="ECO:0007669"/>
    <property type="project" value="InterPro"/>
</dbReference>
<dbReference type="AlphaFoldDB" id="A0A015STV9"/>
<evidence type="ECO:0000256" key="4">
    <source>
        <dbReference type="ARBA" id="ARBA00013174"/>
    </source>
</evidence>
<evidence type="ECO:0000256" key="2">
    <source>
        <dbReference type="ARBA" id="ARBA00004127"/>
    </source>
</evidence>
<feature type="transmembrane region" description="Helical" evidence="16">
    <location>
        <begin position="134"/>
        <end position="151"/>
    </location>
</feature>
<dbReference type="PANTHER" id="PTHR14269">
    <property type="entry name" value="CDP-DIACYLGLYCEROL--GLYCEROL-3-PHOSPHATE 3-PHOSPHATIDYLTRANSFERASE-RELATED"/>
    <property type="match status" value="1"/>
</dbReference>
<evidence type="ECO:0000256" key="13">
    <source>
        <dbReference type="ARBA" id="ARBA00023264"/>
    </source>
</evidence>
<dbReference type="GO" id="GO:0003882">
    <property type="term" value="F:CDP-diacylglycerol-serine O-phosphatidyltransferase activity"/>
    <property type="evidence" value="ECO:0007669"/>
    <property type="project" value="UniProtKB-EC"/>
</dbReference>
<dbReference type="NCBIfam" id="TIGR00473">
    <property type="entry name" value="pssA"/>
    <property type="match status" value="1"/>
</dbReference>
<organism evidence="17 18">
    <name type="scientific">Bacteroides fragilis str. 3988T(B)14</name>
    <dbReference type="NCBI Taxonomy" id="1339315"/>
    <lineage>
        <taxon>Bacteria</taxon>
        <taxon>Pseudomonadati</taxon>
        <taxon>Bacteroidota</taxon>
        <taxon>Bacteroidia</taxon>
        <taxon>Bacteroidales</taxon>
        <taxon>Bacteroidaceae</taxon>
        <taxon>Bacteroides</taxon>
    </lineage>
</organism>
<dbReference type="GO" id="GO:0008654">
    <property type="term" value="P:phospholipid biosynthetic process"/>
    <property type="evidence" value="ECO:0007669"/>
    <property type="project" value="UniProtKB-KW"/>
</dbReference>
<evidence type="ECO:0000256" key="11">
    <source>
        <dbReference type="ARBA" id="ARBA00023136"/>
    </source>
</evidence>
<accession>A0A015STV9</accession>
<dbReference type="PATRIC" id="fig|1339315.3.peg.1362"/>
<evidence type="ECO:0000256" key="3">
    <source>
        <dbReference type="ARBA" id="ARBA00010441"/>
    </source>
</evidence>
<comment type="catalytic activity">
    <reaction evidence="1">
        <text>a CDP-1,2-diacyl-sn-glycerol + L-serine = a 1,2-diacyl-sn-glycero-3-phospho-L-serine + CMP + H(+)</text>
        <dbReference type="Rhea" id="RHEA:16913"/>
        <dbReference type="ChEBI" id="CHEBI:15378"/>
        <dbReference type="ChEBI" id="CHEBI:33384"/>
        <dbReference type="ChEBI" id="CHEBI:57262"/>
        <dbReference type="ChEBI" id="CHEBI:58332"/>
        <dbReference type="ChEBI" id="CHEBI:60377"/>
        <dbReference type="EC" id="2.7.8.8"/>
    </reaction>
</comment>
<gene>
    <name evidence="17" type="primary">pssA</name>
    <name evidence="17" type="ORF">M124_0554</name>
</gene>
<keyword evidence="11 16" id="KW-0472">Membrane</keyword>
<dbReference type="GO" id="GO:0012505">
    <property type="term" value="C:endomembrane system"/>
    <property type="evidence" value="ECO:0007669"/>
    <property type="project" value="UniProtKB-SubCell"/>
</dbReference>
<evidence type="ECO:0000256" key="10">
    <source>
        <dbReference type="ARBA" id="ARBA00023098"/>
    </source>
</evidence>
<evidence type="ECO:0000313" key="17">
    <source>
        <dbReference type="EMBL" id="EXY75604.1"/>
    </source>
</evidence>
<proteinExistence type="inferred from homology"/>
<dbReference type="EMBL" id="JGCY01000233">
    <property type="protein sequence ID" value="EXY75604.1"/>
    <property type="molecule type" value="Genomic_DNA"/>
</dbReference>
<evidence type="ECO:0000256" key="9">
    <source>
        <dbReference type="ARBA" id="ARBA00022989"/>
    </source>
</evidence>
<sequence>MANAITRHIPNTVTCLNLFSGCIAGVMAFEAKYELAFIFIILSAVFDFFDGMLARLLHAYSPIGKELDSLADDVSFGVAPSLLVFSFLKEPGLIYPDFLAGLRDYIPYLAFLISIFSALRLANFNVDERQTSSFIGLPVPANALYWGALIVGGKDFLLAHCNVIYLIIMVMLFSWLLVAEIPMFSLKFKNLSWKDNKVSFIFLIVCIPLLLFLGISGFSAVIVWYIILSLLTRKNK</sequence>
<dbReference type="Gene3D" id="1.20.120.1760">
    <property type="match status" value="1"/>
</dbReference>
<evidence type="ECO:0000256" key="1">
    <source>
        <dbReference type="ARBA" id="ARBA00000287"/>
    </source>
</evidence>
<feature type="transmembrane region" description="Helical" evidence="16">
    <location>
        <begin position="157"/>
        <end position="179"/>
    </location>
</feature>
<protein>
    <recommendedName>
        <fullName evidence="5">CDP-diacylglycerol--serine O-phosphatidyltransferase</fullName>
        <ecNumber evidence="4">2.7.8.8</ecNumber>
    </recommendedName>
    <alternativeName>
        <fullName evidence="14">Phosphatidylserine synthase</fullName>
    </alternativeName>
</protein>
<dbReference type="InterPro" id="IPR043130">
    <property type="entry name" value="CDP-OH_PTrfase_TM_dom"/>
</dbReference>
<keyword evidence="6" id="KW-0444">Lipid biosynthesis</keyword>
<keyword evidence="12" id="KW-0594">Phospholipid biosynthesis</keyword>
<evidence type="ECO:0000256" key="5">
    <source>
        <dbReference type="ARBA" id="ARBA00017171"/>
    </source>
</evidence>
<evidence type="ECO:0000256" key="7">
    <source>
        <dbReference type="ARBA" id="ARBA00022679"/>
    </source>
</evidence>
<evidence type="ECO:0000256" key="6">
    <source>
        <dbReference type="ARBA" id="ARBA00022516"/>
    </source>
</evidence>
<dbReference type="InterPro" id="IPR048254">
    <property type="entry name" value="CDP_ALCOHOL_P_TRANSF_CS"/>
</dbReference>
<dbReference type="RefSeq" id="WP_005784737.1">
    <property type="nucleotide sequence ID" value="NZ_JGCY01000233.1"/>
</dbReference>
<evidence type="ECO:0000256" key="16">
    <source>
        <dbReference type="SAM" id="Phobius"/>
    </source>
</evidence>
<dbReference type="PANTHER" id="PTHR14269:SF61">
    <property type="entry name" value="CDP-DIACYLGLYCEROL--SERINE O-PHOSPHATIDYLTRANSFERASE"/>
    <property type="match status" value="1"/>
</dbReference>
<keyword evidence="7 15" id="KW-0808">Transferase</keyword>
<keyword evidence="9 16" id="KW-1133">Transmembrane helix</keyword>
<dbReference type="EC" id="2.7.8.8" evidence="4"/>